<keyword evidence="10 15" id="KW-0378">Hydrolase</keyword>
<dbReference type="EC" id="3.4.14.4" evidence="4 15"/>
<keyword evidence="8 15" id="KW-0645">Protease</keyword>
<evidence type="ECO:0000256" key="1">
    <source>
        <dbReference type="ARBA" id="ARBA00001336"/>
    </source>
</evidence>
<dbReference type="FunFam" id="3.30.540.30:FF:000002">
    <property type="entry name" value="Dipeptidyl peptidase 3"/>
    <property type="match status" value="1"/>
</dbReference>
<comment type="catalytic activity">
    <reaction evidence="1 15">
        <text>Release of an N-terminal dipeptide from a peptide comprising four or more residues, with broad specificity. Also acts on dipeptidyl 2-naphthylamides.</text>
        <dbReference type="EC" id="3.4.14.4"/>
    </reaction>
</comment>
<keyword evidence="11 15" id="KW-0862">Zinc</keyword>
<evidence type="ECO:0000313" key="18">
    <source>
        <dbReference type="EMBL" id="ODQ63243.1"/>
    </source>
</evidence>
<evidence type="ECO:0000256" key="2">
    <source>
        <dbReference type="ARBA" id="ARBA00004496"/>
    </source>
</evidence>
<dbReference type="GO" id="GO:0005737">
    <property type="term" value="C:cytoplasm"/>
    <property type="evidence" value="ECO:0007669"/>
    <property type="project" value="UniProtKB-SubCell"/>
</dbReference>
<evidence type="ECO:0000256" key="11">
    <source>
        <dbReference type="ARBA" id="ARBA00022833"/>
    </source>
</evidence>
<evidence type="ECO:0000256" key="17">
    <source>
        <dbReference type="PIRSR" id="PIRSR007828-2"/>
    </source>
</evidence>
<name>A0A1E3PCV3_9ASCO</name>
<protein>
    <recommendedName>
        <fullName evidence="5 15">Dipeptidyl peptidase 3</fullName>
        <ecNumber evidence="4 15">3.4.14.4</ecNumber>
    </recommendedName>
    <alternativeName>
        <fullName evidence="13 15">Dipeptidyl aminopeptidase III</fullName>
    </alternativeName>
    <alternativeName>
        <fullName evidence="14 15">Dipeptidyl peptidase III</fullName>
    </alternativeName>
</protein>
<dbReference type="EMBL" id="KV454415">
    <property type="protein sequence ID" value="ODQ63243.1"/>
    <property type="molecule type" value="Genomic_DNA"/>
</dbReference>
<comment type="cofactor">
    <cofactor evidence="15 17">
        <name>Zn(2+)</name>
        <dbReference type="ChEBI" id="CHEBI:29105"/>
    </cofactor>
    <text evidence="15 17">Binds 1 zinc ion per subunit.</text>
</comment>
<evidence type="ECO:0000313" key="19">
    <source>
        <dbReference type="Proteomes" id="UP000095009"/>
    </source>
</evidence>
<feature type="binding site" evidence="17">
    <location>
        <position position="427"/>
    </location>
    <ligand>
        <name>Zn(2+)</name>
        <dbReference type="ChEBI" id="CHEBI:29105"/>
        <note>catalytic</note>
    </ligand>
</feature>
<keyword evidence="9 15" id="KW-0479">Metal-binding</keyword>
<organism evidence="18 19">
    <name type="scientific">Nadsonia fulvescens var. elongata DSM 6958</name>
    <dbReference type="NCBI Taxonomy" id="857566"/>
    <lineage>
        <taxon>Eukaryota</taxon>
        <taxon>Fungi</taxon>
        <taxon>Dikarya</taxon>
        <taxon>Ascomycota</taxon>
        <taxon>Saccharomycotina</taxon>
        <taxon>Dipodascomycetes</taxon>
        <taxon>Dipodascales</taxon>
        <taxon>Dipodascales incertae sedis</taxon>
        <taxon>Nadsonia</taxon>
    </lineage>
</organism>
<dbReference type="STRING" id="857566.A0A1E3PCV3"/>
<evidence type="ECO:0000256" key="15">
    <source>
        <dbReference type="PIRNR" id="PIRNR007828"/>
    </source>
</evidence>
<evidence type="ECO:0000256" key="7">
    <source>
        <dbReference type="ARBA" id="ARBA00022490"/>
    </source>
</evidence>
<evidence type="ECO:0000256" key="4">
    <source>
        <dbReference type="ARBA" id="ARBA00012063"/>
    </source>
</evidence>
<proteinExistence type="inferred from homology"/>
<dbReference type="FunFam" id="3.30.540.30:FF:000001">
    <property type="entry name" value="Dipeptidyl peptidase 3"/>
    <property type="match status" value="1"/>
</dbReference>
<keyword evidence="12 15" id="KW-0482">Metalloprotease</keyword>
<dbReference type="GO" id="GO:0006508">
    <property type="term" value="P:proteolysis"/>
    <property type="evidence" value="ECO:0007669"/>
    <property type="project" value="UniProtKB-KW"/>
</dbReference>
<dbReference type="PANTHER" id="PTHR23422:SF11">
    <property type="entry name" value="DIPEPTIDYL PEPTIDASE 3"/>
    <property type="match status" value="1"/>
</dbReference>
<evidence type="ECO:0000256" key="10">
    <source>
        <dbReference type="ARBA" id="ARBA00022801"/>
    </source>
</evidence>
<evidence type="ECO:0000256" key="6">
    <source>
        <dbReference type="ARBA" id="ARBA00022438"/>
    </source>
</evidence>
<keyword evidence="19" id="KW-1185">Reference proteome</keyword>
<dbReference type="InterPro" id="IPR039461">
    <property type="entry name" value="Peptidase_M49"/>
</dbReference>
<evidence type="ECO:0000256" key="12">
    <source>
        <dbReference type="ARBA" id="ARBA00023049"/>
    </source>
</evidence>
<dbReference type="GO" id="GO:0008235">
    <property type="term" value="F:metalloexopeptidase activity"/>
    <property type="evidence" value="ECO:0007669"/>
    <property type="project" value="InterPro"/>
</dbReference>
<dbReference type="GO" id="GO:0046872">
    <property type="term" value="F:metal ion binding"/>
    <property type="evidence" value="ECO:0007669"/>
    <property type="project" value="UniProtKB-KW"/>
</dbReference>
<dbReference type="OrthoDB" id="4694525at2759"/>
<dbReference type="PIRSF" id="PIRSF007828">
    <property type="entry name" value="Dipeptidyl-peptidase_III"/>
    <property type="match status" value="1"/>
</dbReference>
<dbReference type="InterPro" id="IPR005317">
    <property type="entry name" value="Dipeptidyl-peptase3"/>
</dbReference>
<dbReference type="Gene3D" id="3.30.540.30">
    <property type="match status" value="3"/>
</dbReference>
<evidence type="ECO:0000256" key="5">
    <source>
        <dbReference type="ARBA" id="ARBA00014713"/>
    </source>
</evidence>
<evidence type="ECO:0000256" key="16">
    <source>
        <dbReference type="PIRSR" id="PIRSR007828-1"/>
    </source>
</evidence>
<dbReference type="Pfam" id="PF03571">
    <property type="entry name" value="Peptidase_M49"/>
    <property type="match status" value="1"/>
</dbReference>
<keyword evidence="7 15" id="KW-0963">Cytoplasm</keyword>
<accession>A0A1E3PCV3</accession>
<sequence length="687" mass="75979">MPKHLLADTGAPICLLEVKHHFDQLKLDDKRYAHHFSRASHWGTRVVLRQVSAESEDIYDLILAIHAKVGGDYTKLEVDSNEVKLYLEYASQFLSNLGNYKSFGDSKFVPRINPESFKAIAQVSETSQKLYSSVADILYCTEPESANLLGYADHGHTTTYYGGGITVDEIQIVQNAMATAGLLPENTRLFKTGPKTFELRIASAVKPTETPAVIELPENSSTLTLVYGDHSREFAEIVKELTQAKAFARNESQSAMIKSYIESFRTGSMQAHKDSQAAWVADIGPAVETNLGFIESYRDPHGVRGEWEGLVAMVNSERTLKFASLVAAAKDYIKQLPWPAAFEKDEFTPPDFSSLEVMTFAGSGIPAGINIPNYDDIRINVGFKNVSLGNILSAKAPNEKITFVREEDMELFNKLRSPSFEVQVGIHELLGHGTGKLLSETAPGVYNFDITNPPSSPVTNAPISTYYKPGETWGSVFGSIAASYEECRAETVAMYLCTDPELLAIFGHSPRDVNPEAVDNGENILYISYLQMARAGLVALEFYDPTLGKWGQAHMQARFSILKCFMNAGEGFVTLDYTKEDMSDLVINLDRSKILSVGKPAVAAYLQKLHIYKTTADLENGSKLYGEMTAVDESMVKYRQLVMDAKLPRKQFVQSNSFVDSATGEVELKEYAASEIGMIESFAERAV</sequence>
<dbReference type="GO" id="GO:0004177">
    <property type="term" value="F:aminopeptidase activity"/>
    <property type="evidence" value="ECO:0007669"/>
    <property type="project" value="UniProtKB-KW"/>
</dbReference>
<evidence type="ECO:0000256" key="13">
    <source>
        <dbReference type="ARBA" id="ARBA00031288"/>
    </source>
</evidence>
<evidence type="ECO:0000256" key="9">
    <source>
        <dbReference type="ARBA" id="ARBA00022723"/>
    </source>
</evidence>
<feature type="binding site" evidence="17">
    <location>
        <position position="486"/>
    </location>
    <ligand>
        <name>Zn(2+)</name>
        <dbReference type="ChEBI" id="CHEBI:29105"/>
        <note>catalytic</note>
    </ligand>
</feature>
<feature type="binding site" evidence="17">
    <location>
        <position position="432"/>
    </location>
    <ligand>
        <name>Zn(2+)</name>
        <dbReference type="ChEBI" id="CHEBI:29105"/>
        <note>catalytic</note>
    </ligand>
</feature>
<dbReference type="AlphaFoldDB" id="A0A1E3PCV3"/>
<feature type="active site" evidence="16">
    <location>
        <position position="428"/>
    </location>
</feature>
<reference evidence="18 19" key="1">
    <citation type="journal article" date="2016" name="Proc. Natl. Acad. Sci. U.S.A.">
        <title>Comparative genomics of biotechnologically important yeasts.</title>
        <authorList>
            <person name="Riley R."/>
            <person name="Haridas S."/>
            <person name="Wolfe K.H."/>
            <person name="Lopes M.R."/>
            <person name="Hittinger C.T."/>
            <person name="Goeker M."/>
            <person name="Salamov A.A."/>
            <person name="Wisecaver J.H."/>
            <person name="Long T.M."/>
            <person name="Calvey C.H."/>
            <person name="Aerts A.L."/>
            <person name="Barry K.W."/>
            <person name="Choi C."/>
            <person name="Clum A."/>
            <person name="Coughlan A.Y."/>
            <person name="Deshpande S."/>
            <person name="Douglass A.P."/>
            <person name="Hanson S.J."/>
            <person name="Klenk H.-P."/>
            <person name="LaButti K.M."/>
            <person name="Lapidus A."/>
            <person name="Lindquist E.A."/>
            <person name="Lipzen A.M."/>
            <person name="Meier-Kolthoff J.P."/>
            <person name="Ohm R.A."/>
            <person name="Otillar R.P."/>
            <person name="Pangilinan J.L."/>
            <person name="Peng Y."/>
            <person name="Rokas A."/>
            <person name="Rosa C.A."/>
            <person name="Scheuner C."/>
            <person name="Sibirny A.A."/>
            <person name="Slot J.C."/>
            <person name="Stielow J.B."/>
            <person name="Sun H."/>
            <person name="Kurtzman C.P."/>
            <person name="Blackwell M."/>
            <person name="Grigoriev I.V."/>
            <person name="Jeffries T.W."/>
        </authorList>
    </citation>
    <scope>NUCLEOTIDE SEQUENCE [LARGE SCALE GENOMIC DNA]</scope>
    <source>
        <strain evidence="18 19">DSM 6958</strain>
    </source>
</reference>
<dbReference type="GO" id="GO:0008239">
    <property type="term" value="F:dipeptidyl-peptidase activity"/>
    <property type="evidence" value="ECO:0007669"/>
    <property type="project" value="UniProtKB-UniRule"/>
</dbReference>
<evidence type="ECO:0000256" key="3">
    <source>
        <dbReference type="ARBA" id="ARBA00010200"/>
    </source>
</evidence>
<comment type="subcellular location">
    <subcellularLocation>
        <location evidence="2">Cytoplasm</location>
    </subcellularLocation>
</comment>
<dbReference type="Proteomes" id="UP000095009">
    <property type="component" value="Unassembled WGS sequence"/>
</dbReference>
<evidence type="ECO:0000256" key="14">
    <source>
        <dbReference type="ARBA" id="ARBA00032119"/>
    </source>
</evidence>
<comment type="similarity">
    <text evidence="3 15">Belongs to the peptidase M49 family.</text>
</comment>
<evidence type="ECO:0000256" key="8">
    <source>
        <dbReference type="ARBA" id="ARBA00022670"/>
    </source>
</evidence>
<gene>
    <name evidence="18" type="ORF">NADFUDRAFT_48150</name>
</gene>
<keyword evidence="6 15" id="KW-0031">Aminopeptidase</keyword>
<dbReference type="PANTHER" id="PTHR23422">
    <property type="entry name" value="DIPEPTIDYL PEPTIDASE III-RELATED"/>
    <property type="match status" value="1"/>
</dbReference>